<dbReference type="AlphaFoldDB" id="A0A645ECZ5"/>
<feature type="compositionally biased region" description="Basic residues" evidence="1">
    <location>
        <begin position="1"/>
        <end position="16"/>
    </location>
</feature>
<organism evidence="2">
    <name type="scientific">bioreactor metagenome</name>
    <dbReference type="NCBI Taxonomy" id="1076179"/>
    <lineage>
        <taxon>unclassified sequences</taxon>
        <taxon>metagenomes</taxon>
        <taxon>ecological metagenomes</taxon>
    </lineage>
</organism>
<accession>A0A645ECZ5</accession>
<gene>
    <name evidence="2" type="ORF">SDC9_146158</name>
</gene>
<feature type="compositionally biased region" description="Polar residues" evidence="1">
    <location>
        <begin position="71"/>
        <end position="84"/>
    </location>
</feature>
<sequence>MRRRQSPKGKIGRSRGRAGILRPPVGTIRFFAACEIEIDHTGADGETDGCGCYAALGRKPDGGFLCPAGRSTPSPSKQSDETGQ</sequence>
<name>A0A645ECZ5_9ZZZZ</name>
<evidence type="ECO:0000256" key="1">
    <source>
        <dbReference type="SAM" id="MobiDB-lite"/>
    </source>
</evidence>
<reference evidence="2" key="1">
    <citation type="submission" date="2019-08" db="EMBL/GenBank/DDBJ databases">
        <authorList>
            <person name="Kucharzyk K."/>
            <person name="Murdoch R.W."/>
            <person name="Higgins S."/>
            <person name="Loffler F."/>
        </authorList>
    </citation>
    <scope>NUCLEOTIDE SEQUENCE</scope>
</reference>
<protein>
    <submittedName>
        <fullName evidence="2">Uncharacterized protein</fullName>
    </submittedName>
</protein>
<dbReference type="EMBL" id="VSSQ01045092">
    <property type="protein sequence ID" value="MPM98968.1"/>
    <property type="molecule type" value="Genomic_DNA"/>
</dbReference>
<evidence type="ECO:0000313" key="2">
    <source>
        <dbReference type="EMBL" id="MPM98968.1"/>
    </source>
</evidence>
<proteinExistence type="predicted"/>
<feature type="region of interest" description="Disordered" evidence="1">
    <location>
        <begin position="1"/>
        <end position="20"/>
    </location>
</feature>
<feature type="region of interest" description="Disordered" evidence="1">
    <location>
        <begin position="64"/>
        <end position="84"/>
    </location>
</feature>
<comment type="caution">
    <text evidence="2">The sequence shown here is derived from an EMBL/GenBank/DDBJ whole genome shotgun (WGS) entry which is preliminary data.</text>
</comment>